<accession>A0ACC0BS54</accession>
<dbReference type="Proteomes" id="UP001060085">
    <property type="component" value="Linkage Group LG02"/>
</dbReference>
<reference evidence="2" key="1">
    <citation type="journal article" date="2023" name="Nat. Plants">
        <title>Single-cell RNA sequencing provides a high-resolution roadmap for understanding the multicellular compartmentation of specialized metabolism.</title>
        <authorList>
            <person name="Sun S."/>
            <person name="Shen X."/>
            <person name="Li Y."/>
            <person name="Li Y."/>
            <person name="Wang S."/>
            <person name="Li R."/>
            <person name="Zhang H."/>
            <person name="Shen G."/>
            <person name="Guo B."/>
            <person name="Wei J."/>
            <person name="Xu J."/>
            <person name="St-Pierre B."/>
            <person name="Chen S."/>
            <person name="Sun C."/>
        </authorList>
    </citation>
    <scope>NUCLEOTIDE SEQUENCE [LARGE SCALE GENOMIC DNA]</scope>
</reference>
<name>A0ACC0BS54_CATRO</name>
<keyword evidence="2" id="KW-1185">Reference proteome</keyword>
<comment type="caution">
    <text evidence="1">The sequence shown here is derived from an EMBL/GenBank/DDBJ whole genome shotgun (WGS) entry which is preliminary data.</text>
</comment>
<evidence type="ECO:0000313" key="2">
    <source>
        <dbReference type="Proteomes" id="UP001060085"/>
    </source>
</evidence>
<evidence type="ECO:0000313" key="1">
    <source>
        <dbReference type="EMBL" id="KAI5675505.1"/>
    </source>
</evidence>
<dbReference type="EMBL" id="CM044702">
    <property type="protein sequence ID" value="KAI5675505.1"/>
    <property type="molecule type" value="Genomic_DNA"/>
</dbReference>
<sequence>MFFSEPSQNIATFGMICLSMFFWRCSPQGITCSLEETHRSGAPYRIALYVASPSYESLFRWRGRFRLRRVDPLEERRRPRRVWPNRSTWTPHHALRLVPRGTQISYSAAVDLVAELGVSQIML</sequence>
<proteinExistence type="predicted"/>
<protein>
    <submittedName>
        <fullName evidence="1">Uncharacterized protein</fullName>
    </submittedName>
</protein>
<gene>
    <name evidence="1" type="ORF">M9H77_06455</name>
</gene>
<organism evidence="1 2">
    <name type="scientific">Catharanthus roseus</name>
    <name type="common">Madagascar periwinkle</name>
    <name type="synonym">Vinca rosea</name>
    <dbReference type="NCBI Taxonomy" id="4058"/>
    <lineage>
        <taxon>Eukaryota</taxon>
        <taxon>Viridiplantae</taxon>
        <taxon>Streptophyta</taxon>
        <taxon>Embryophyta</taxon>
        <taxon>Tracheophyta</taxon>
        <taxon>Spermatophyta</taxon>
        <taxon>Magnoliopsida</taxon>
        <taxon>eudicotyledons</taxon>
        <taxon>Gunneridae</taxon>
        <taxon>Pentapetalae</taxon>
        <taxon>asterids</taxon>
        <taxon>lamiids</taxon>
        <taxon>Gentianales</taxon>
        <taxon>Apocynaceae</taxon>
        <taxon>Rauvolfioideae</taxon>
        <taxon>Vinceae</taxon>
        <taxon>Catharanthinae</taxon>
        <taxon>Catharanthus</taxon>
    </lineage>
</organism>